<dbReference type="Pfam" id="PF22679">
    <property type="entry name" value="T1R_D3-like"/>
    <property type="match status" value="1"/>
</dbReference>
<keyword evidence="5 10" id="KW-0680">Restriction system</keyword>
<comment type="similarity">
    <text evidence="2 10">Belongs to the HsdR family.</text>
</comment>
<dbReference type="InterPro" id="IPR022625">
    <property type="entry name" value="TypeI_RM_Rsu_C"/>
</dbReference>
<dbReference type="AlphaFoldDB" id="A0A495PU96"/>
<feature type="domain" description="Helicase ATP-binding" evidence="11">
    <location>
        <begin position="256"/>
        <end position="430"/>
    </location>
</feature>
<dbReference type="Pfam" id="PF18766">
    <property type="entry name" value="SWI2_SNF2"/>
    <property type="match status" value="1"/>
</dbReference>
<dbReference type="EMBL" id="RBLG01000002">
    <property type="protein sequence ID" value="RKS53797.1"/>
    <property type="molecule type" value="Genomic_DNA"/>
</dbReference>
<evidence type="ECO:0000256" key="9">
    <source>
        <dbReference type="ARBA" id="ARBA00023125"/>
    </source>
</evidence>
<dbReference type="GO" id="GO:0003677">
    <property type="term" value="F:DNA binding"/>
    <property type="evidence" value="ECO:0007669"/>
    <property type="project" value="UniProtKB-KW"/>
</dbReference>
<accession>A0A495PU96</accession>
<dbReference type="InterPro" id="IPR007409">
    <property type="entry name" value="Restrct_endonuc_type1_HsdR_N"/>
</dbReference>
<reference evidence="12 13" key="1">
    <citation type="submission" date="2018-10" db="EMBL/GenBank/DDBJ databases">
        <title>Genomic Encyclopedia of Archaeal and Bacterial Type Strains, Phase II (KMG-II): from individual species to whole genera.</title>
        <authorList>
            <person name="Goeker M."/>
        </authorList>
    </citation>
    <scope>NUCLEOTIDE SEQUENCE [LARGE SCALE GENOMIC DNA]</scope>
    <source>
        <strain evidence="12 13">DSM 19839</strain>
    </source>
</reference>
<dbReference type="SUPFAM" id="SSF52540">
    <property type="entry name" value="P-loop containing nucleoside triphosphate hydrolases"/>
    <property type="match status" value="2"/>
</dbReference>
<dbReference type="SMART" id="SM00487">
    <property type="entry name" value="DEXDc"/>
    <property type="match status" value="1"/>
</dbReference>
<dbReference type="PANTHER" id="PTHR30195:SF16">
    <property type="entry name" value="TYPE I RESTRICTION ENZYME ENDONUCLEASE SUBUNIT"/>
    <property type="match status" value="1"/>
</dbReference>
<dbReference type="InterPro" id="IPR014001">
    <property type="entry name" value="Helicase_ATP-bd"/>
</dbReference>
<dbReference type="InterPro" id="IPR040980">
    <property type="entry name" value="SWI2_SNF2"/>
</dbReference>
<dbReference type="GO" id="GO:0009035">
    <property type="term" value="F:type I site-specific deoxyribonuclease activity"/>
    <property type="evidence" value="ECO:0007669"/>
    <property type="project" value="UniProtKB-EC"/>
</dbReference>
<dbReference type="RefSeq" id="WP_121345871.1">
    <property type="nucleotide sequence ID" value="NZ_RBLG01000002.1"/>
</dbReference>
<gene>
    <name evidence="12" type="ORF">BC962_2054</name>
</gene>
<dbReference type="GO" id="GO:0005524">
    <property type="term" value="F:ATP binding"/>
    <property type="evidence" value="ECO:0007669"/>
    <property type="project" value="UniProtKB-KW"/>
</dbReference>
<evidence type="ECO:0000256" key="10">
    <source>
        <dbReference type="RuleBase" id="RU364115"/>
    </source>
</evidence>
<organism evidence="12 13">
    <name type="scientific">Gillisia mitskevichiae</name>
    <dbReference type="NCBI Taxonomy" id="270921"/>
    <lineage>
        <taxon>Bacteria</taxon>
        <taxon>Pseudomonadati</taxon>
        <taxon>Bacteroidota</taxon>
        <taxon>Flavobacteriia</taxon>
        <taxon>Flavobacteriales</taxon>
        <taxon>Flavobacteriaceae</taxon>
        <taxon>Gillisia</taxon>
    </lineage>
</organism>
<dbReference type="Pfam" id="PF12008">
    <property type="entry name" value="EcoR124_C"/>
    <property type="match status" value="1"/>
</dbReference>
<comment type="catalytic activity">
    <reaction evidence="1 10">
        <text>Endonucleolytic cleavage of DNA to give random double-stranded fragments with terminal 5'-phosphates, ATP is simultaneously hydrolyzed.</text>
        <dbReference type="EC" id="3.1.21.3"/>
    </reaction>
</comment>
<evidence type="ECO:0000256" key="6">
    <source>
        <dbReference type="ARBA" id="ARBA00022759"/>
    </source>
</evidence>
<evidence type="ECO:0000256" key="3">
    <source>
        <dbReference type="ARBA" id="ARBA00022722"/>
    </source>
</evidence>
<keyword evidence="8 10" id="KW-0067">ATP-binding</keyword>
<dbReference type="GO" id="GO:0009307">
    <property type="term" value="P:DNA restriction-modification system"/>
    <property type="evidence" value="ECO:0007669"/>
    <property type="project" value="UniProtKB-KW"/>
</dbReference>
<proteinExistence type="inferred from homology"/>
<protein>
    <recommendedName>
        <fullName evidence="10">Type I restriction enzyme endonuclease subunit</fullName>
        <shortName evidence="10">R protein</shortName>
        <ecNumber evidence="10">3.1.21.3</ecNumber>
    </recommendedName>
</protein>
<dbReference type="Proteomes" id="UP000276282">
    <property type="component" value="Unassembled WGS sequence"/>
</dbReference>
<dbReference type="InterPro" id="IPR027417">
    <property type="entry name" value="P-loop_NTPase"/>
</dbReference>
<dbReference type="EC" id="3.1.21.3" evidence="10"/>
<dbReference type="Gene3D" id="3.90.1570.50">
    <property type="match status" value="1"/>
</dbReference>
<evidence type="ECO:0000313" key="12">
    <source>
        <dbReference type="EMBL" id="RKS53797.1"/>
    </source>
</evidence>
<evidence type="ECO:0000259" key="11">
    <source>
        <dbReference type="PROSITE" id="PS51192"/>
    </source>
</evidence>
<evidence type="ECO:0000256" key="7">
    <source>
        <dbReference type="ARBA" id="ARBA00022801"/>
    </source>
</evidence>
<evidence type="ECO:0000256" key="5">
    <source>
        <dbReference type="ARBA" id="ARBA00022747"/>
    </source>
</evidence>
<dbReference type="InterPro" id="IPR004473">
    <property type="entry name" value="Restrct_endonuc_typeI_HsdR"/>
</dbReference>
<keyword evidence="6" id="KW-0255">Endonuclease</keyword>
<comment type="function">
    <text evidence="10">Subunit R is required for both nuclease and ATPase activities, but not for modification.</text>
</comment>
<dbReference type="InterPro" id="IPR051268">
    <property type="entry name" value="Type-I_R_enzyme_R_subunit"/>
</dbReference>
<evidence type="ECO:0000256" key="4">
    <source>
        <dbReference type="ARBA" id="ARBA00022741"/>
    </source>
</evidence>
<dbReference type="OrthoDB" id="9758243at2"/>
<dbReference type="Gene3D" id="3.40.50.300">
    <property type="entry name" value="P-loop containing nucleotide triphosphate hydrolases"/>
    <property type="match status" value="2"/>
</dbReference>
<dbReference type="PROSITE" id="PS51192">
    <property type="entry name" value="HELICASE_ATP_BIND_1"/>
    <property type="match status" value="1"/>
</dbReference>
<dbReference type="InterPro" id="IPR055180">
    <property type="entry name" value="HsdR_RecA-like_helicase_dom_2"/>
</dbReference>
<dbReference type="CDD" id="cd18800">
    <property type="entry name" value="SF2_C_EcoR124I-like"/>
    <property type="match status" value="1"/>
</dbReference>
<dbReference type="Gene3D" id="1.20.58.910">
    <property type="match status" value="1"/>
</dbReference>
<comment type="caution">
    <text evidence="12">The sequence shown here is derived from an EMBL/GenBank/DDBJ whole genome shotgun (WGS) entry which is preliminary data.</text>
</comment>
<dbReference type="PANTHER" id="PTHR30195">
    <property type="entry name" value="TYPE I SITE-SPECIFIC DEOXYRIBONUCLEASE PROTEIN SUBUNIT M AND R"/>
    <property type="match status" value="1"/>
</dbReference>
<dbReference type="NCBIfam" id="TIGR00348">
    <property type="entry name" value="hsdR"/>
    <property type="match status" value="1"/>
</dbReference>
<evidence type="ECO:0000256" key="2">
    <source>
        <dbReference type="ARBA" id="ARBA00008598"/>
    </source>
</evidence>
<keyword evidence="13" id="KW-1185">Reference proteome</keyword>
<dbReference type="CDD" id="cd22332">
    <property type="entry name" value="HsdR_N"/>
    <property type="match status" value="1"/>
</dbReference>
<sequence length="971" mass="112498">MAKQSEAQLENDLIKQLVDLGYENISILNGEDFVANLKAQLEIFNENKYSDKEFDAILNHLAKGNVFEKAKTLRDRFSFTRDGSTGSPGEIVYVRFFDSENWNNNLFQVTNQVTQEGSFKNRYDVTLLVNGLPLVQIELKRRGIEIKEAFNQINRYQLHSFWSNHGLFQYVQLFVISNGGNTKYLANNKLQSVKQTFFWADDKNKNLTELTHFASEFLHPNHLGKMIANYIVINETHKNMMVLRPYQYFATEAILKQVKSHTDNGYIWHTTGSGKTLTSFKASQILMEVPEVYKVVFVVDRKDLDYQTMKEFNAFKEGSVDSSVNTSSLVNQFLGKFKDKKGVRKDSDLIITTIQKLNNAISGHYRNQLEPLKNERFVFIFDECHRSQFGETHGRITEFFVKSQLFGFTGTPIFADNASKNDLGKRTTKDLFGNCLHKYVITDAIRDENVLRFGIEYVGKYKNKSNTFFDIEVEDINKKEVFDDPKRLSKIADYIITLHSQKTFNKDYSALFAVSSIDNAIKYYDIFQQKKEAGKHDLRIATIFTYGANEDNAFAQDFLPDDEMSIAAEPTSTYQLSHTRDKLEGYIGDYNKMYNTSFTTKDQQQFENYFKDISKRLKEREKASFNENKDRLDIVIVVNMMLTGFDAKKVNTLYVDKNLKQHGLIQAFSRTNRILGEQKSQGNILCFRNLKKATDDAITLFSNKDAIEVVTMPDYEAIAEKFVEALKNLRDIAPTYQSVNELESEEDEAAFVQAFRKLLRNMNVLQSYTDFNWDDLPIDEQEFEDYKGKYLDLYEKVKRDTAKEKTSILDDIDFELELIHRDRINVAYILKLLAKLKGANTTEAKAQKKAIIDLLGGDIKLRSKRELIEKFIEENLPHILDEDAIEEEFEQYWQDQKVLALGKLCEEEHLDKAQFKALIDAYIYSGQEPIRDEVFKCLDNRPSILKARDIGERILDKMKDFVEVFVKGFGT</sequence>
<keyword evidence="9 10" id="KW-0238">DNA-binding</keyword>
<evidence type="ECO:0000313" key="13">
    <source>
        <dbReference type="Proteomes" id="UP000276282"/>
    </source>
</evidence>
<keyword evidence="7 10" id="KW-0378">Hydrolase</keyword>
<evidence type="ECO:0000256" key="1">
    <source>
        <dbReference type="ARBA" id="ARBA00000851"/>
    </source>
</evidence>
<keyword evidence="3" id="KW-0540">Nuclease</keyword>
<dbReference type="Pfam" id="PF04313">
    <property type="entry name" value="HSDR_N"/>
    <property type="match status" value="1"/>
</dbReference>
<keyword evidence="4 10" id="KW-0547">Nucleotide-binding</keyword>
<name>A0A495PU96_9FLAO</name>
<comment type="subunit">
    <text evidence="10">The type I restriction/modification system is composed of three polypeptides R, M and S.</text>
</comment>
<evidence type="ECO:0000256" key="8">
    <source>
        <dbReference type="ARBA" id="ARBA00022840"/>
    </source>
</evidence>